<dbReference type="AlphaFoldDB" id="A0A5D3YNH9"/>
<keyword evidence="3" id="KW-0227">DNA damage</keyword>
<dbReference type="Pfam" id="PF13538">
    <property type="entry name" value="UvrD_C_2"/>
    <property type="match status" value="1"/>
</dbReference>
<dbReference type="GO" id="GO:0005524">
    <property type="term" value="F:ATP binding"/>
    <property type="evidence" value="ECO:0007669"/>
    <property type="project" value="UniProtKB-KW"/>
</dbReference>
<feature type="domain" description="RecBCD enzyme subunit RecD N-terminal" evidence="12">
    <location>
        <begin position="13"/>
        <end position="113"/>
    </location>
</feature>
<gene>
    <name evidence="13" type="ORF">LX73_0637</name>
</gene>
<dbReference type="InterPro" id="IPR041851">
    <property type="entry name" value="RecD_N_sf"/>
</dbReference>
<dbReference type="GO" id="GO:0006310">
    <property type="term" value="P:DNA recombination"/>
    <property type="evidence" value="ECO:0007669"/>
    <property type="project" value="InterPro"/>
</dbReference>
<evidence type="ECO:0000256" key="6">
    <source>
        <dbReference type="ARBA" id="ARBA00022839"/>
    </source>
</evidence>
<dbReference type="Pfam" id="PF21185">
    <property type="entry name" value="RecD_N"/>
    <property type="match status" value="1"/>
</dbReference>
<keyword evidence="2" id="KW-0547">Nucleotide-binding</keyword>
<dbReference type="InterPro" id="IPR049550">
    <property type="entry name" value="RecD_N"/>
</dbReference>
<dbReference type="InterPro" id="IPR006344">
    <property type="entry name" value="RecD"/>
</dbReference>
<evidence type="ECO:0000256" key="10">
    <source>
        <dbReference type="ARBA" id="ARBA00023235"/>
    </source>
</evidence>
<proteinExistence type="inferred from homology"/>
<dbReference type="PANTHER" id="PTHR43788:SF6">
    <property type="entry name" value="DNA HELICASE B"/>
    <property type="match status" value="1"/>
</dbReference>
<dbReference type="InterPro" id="IPR027417">
    <property type="entry name" value="P-loop_NTPase"/>
</dbReference>
<evidence type="ECO:0000259" key="11">
    <source>
        <dbReference type="Pfam" id="PF13538"/>
    </source>
</evidence>
<dbReference type="InterPro" id="IPR050534">
    <property type="entry name" value="Coronavir_polyprotein_1ab"/>
</dbReference>
<evidence type="ECO:0000256" key="2">
    <source>
        <dbReference type="ARBA" id="ARBA00022741"/>
    </source>
</evidence>
<dbReference type="GO" id="GO:0008854">
    <property type="term" value="F:exodeoxyribonuclease V activity"/>
    <property type="evidence" value="ECO:0007669"/>
    <property type="project" value="InterPro"/>
</dbReference>
<keyword evidence="4" id="KW-0378">Hydrolase</keyword>
<dbReference type="HAMAP" id="MF_01487">
    <property type="entry name" value="RecD"/>
    <property type="match status" value="1"/>
</dbReference>
<keyword evidence="1" id="KW-0540">Nuclease</keyword>
<evidence type="ECO:0000256" key="4">
    <source>
        <dbReference type="ARBA" id="ARBA00022801"/>
    </source>
</evidence>
<dbReference type="CDD" id="cd18809">
    <property type="entry name" value="SF1_C_RecD"/>
    <property type="match status" value="1"/>
</dbReference>
<keyword evidence="7" id="KW-0067">ATP-binding</keyword>
<keyword evidence="14" id="KW-1185">Reference proteome</keyword>
<evidence type="ECO:0000259" key="12">
    <source>
        <dbReference type="Pfam" id="PF21185"/>
    </source>
</evidence>
<sequence>MRKLMNDLSTLREKDIIRDIDVEICRLFAEEYEDISDDALLAVCLTSHLYGRGDVCLPLEQYASESLFNETDEDHSIPVPDLDSWLHELRNSPIVGNPGDFKPLILDEAGRLYFHKLWQYENRLAEQLVKRGEQDTEDISLELLQDGLERLFEDTSEHPDWQKIAAATAVKKKFSVISGGPGTGKTSTVVRILALLLEQASKREASLNIALAAPTGKAAARLKNSILSAKNELNIADDIRAAIPDKAITLHQLLGARRHTSVFKHNKENPVPYDVVIVDEASMVDQALMSKLMVALLEDTKVILLGDKDQLASVEAGSVLGDICDLDMNNVSQGMANWLAEISLDIPQENIAADPKSLIDNITLLTKSYRFDEDSGIAQLAASVNRGASESAINVLSSNDYEGASLVSIEDQDALDSVLEQKLTGYIQKIIESDSPEQALDYFGDFQMLAAHRRGPWGIEYLNQLAEQLLQRQGLIPKYDRWYVGKPVIVDVNDYTLDLRNGDTGICLRDEAGDLKIYFRHEDSVRSVVPGRLPDHSMAYALTVHKSQGSEFDEVLLVLPNHRSKVLSRELIYTAITRARTSISILGQQSVLQYSINTQLRRSSGLRDHLWT</sequence>
<protein>
    <submittedName>
        <fullName evidence="13">DNA helicase/exodeoxyribonuclease V, alpha subunit</fullName>
    </submittedName>
</protein>
<evidence type="ECO:0000256" key="1">
    <source>
        <dbReference type="ARBA" id="ARBA00022722"/>
    </source>
</evidence>
<keyword evidence="8" id="KW-0238">DNA-binding</keyword>
<dbReference type="Gene3D" id="1.10.10.1020">
    <property type="entry name" value="RecBCD complex, subunit RecD, N-terminal domain"/>
    <property type="match status" value="1"/>
</dbReference>
<evidence type="ECO:0000256" key="9">
    <source>
        <dbReference type="ARBA" id="ARBA00023204"/>
    </source>
</evidence>
<keyword evidence="6" id="KW-0269">Exonuclease</keyword>
<evidence type="ECO:0000256" key="3">
    <source>
        <dbReference type="ARBA" id="ARBA00022763"/>
    </source>
</evidence>
<accession>A0A5D3YNH9</accession>
<comment type="caution">
    <text evidence="13">The sequence shown here is derived from an EMBL/GenBank/DDBJ whole genome shotgun (WGS) entry which is preliminary data.</text>
</comment>
<dbReference type="PANTHER" id="PTHR43788">
    <property type="entry name" value="DNA2/NAM7 HELICASE FAMILY MEMBER"/>
    <property type="match status" value="1"/>
</dbReference>
<reference evidence="13 14" key="1">
    <citation type="submission" date="2019-07" db="EMBL/GenBank/DDBJ databases">
        <title>Genomic Encyclopedia of Archaeal and Bacterial Type Strains, Phase II (KMG-II): from individual species to whole genera.</title>
        <authorList>
            <person name="Goeker M."/>
        </authorList>
    </citation>
    <scope>NUCLEOTIDE SEQUENCE [LARGE SCALE GENOMIC DNA]</scope>
    <source>
        <strain evidence="13 14">DSM 21935</strain>
    </source>
</reference>
<dbReference type="GO" id="GO:0003677">
    <property type="term" value="F:DNA binding"/>
    <property type="evidence" value="ECO:0007669"/>
    <property type="project" value="UniProtKB-KW"/>
</dbReference>
<dbReference type="InterPro" id="IPR027785">
    <property type="entry name" value="UvrD-like_helicase_C"/>
</dbReference>
<keyword evidence="9" id="KW-0234">DNA repair</keyword>
<dbReference type="GO" id="GO:0009338">
    <property type="term" value="C:exodeoxyribonuclease V complex"/>
    <property type="evidence" value="ECO:0007669"/>
    <property type="project" value="InterPro"/>
</dbReference>
<evidence type="ECO:0000256" key="8">
    <source>
        <dbReference type="ARBA" id="ARBA00023125"/>
    </source>
</evidence>
<keyword evidence="5 13" id="KW-0347">Helicase</keyword>
<dbReference type="NCBIfam" id="TIGR01447">
    <property type="entry name" value="recD"/>
    <property type="match status" value="1"/>
</dbReference>
<evidence type="ECO:0000313" key="13">
    <source>
        <dbReference type="EMBL" id="TYP95337.1"/>
    </source>
</evidence>
<dbReference type="GO" id="GO:0017116">
    <property type="term" value="F:single-stranded DNA helicase activity"/>
    <property type="evidence" value="ECO:0007669"/>
    <property type="project" value="TreeGrafter"/>
</dbReference>
<evidence type="ECO:0000256" key="7">
    <source>
        <dbReference type="ARBA" id="ARBA00022840"/>
    </source>
</evidence>
<name>A0A5D3YNH9_9BACT</name>
<evidence type="ECO:0000313" key="14">
    <source>
        <dbReference type="Proteomes" id="UP000324595"/>
    </source>
</evidence>
<dbReference type="CDD" id="cd17933">
    <property type="entry name" value="DEXSc_RecD-like"/>
    <property type="match status" value="1"/>
</dbReference>
<evidence type="ECO:0000256" key="5">
    <source>
        <dbReference type="ARBA" id="ARBA00022806"/>
    </source>
</evidence>
<dbReference type="Proteomes" id="UP000324595">
    <property type="component" value="Unassembled WGS sequence"/>
</dbReference>
<organism evidence="13 14">
    <name type="scientific">Fodinibius salinus</name>
    <dbReference type="NCBI Taxonomy" id="860790"/>
    <lineage>
        <taxon>Bacteria</taxon>
        <taxon>Pseudomonadati</taxon>
        <taxon>Balneolota</taxon>
        <taxon>Balneolia</taxon>
        <taxon>Balneolales</taxon>
        <taxon>Balneolaceae</taxon>
        <taxon>Fodinibius</taxon>
    </lineage>
</organism>
<feature type="domain" description="UvrD-like helicase C-terminal" evidence="11">
    <location>
        <begin position="539"/>
        <end position="582"/>
    </location>
</feature>
<dbReference type="Pfam" id="PF13245">
    <property type="entry name" value="AAA_19"/>
    <property type="match status" value="1"/>
</dbReference>
<keyword evidence="10" id="KW-0413">Isomerase</keyword>
<dbReference type="SUPFAM" id="SSF52540">
    <property type="entry name" value="P-loop containing nucleoside triphosphate hydrolases"/>
    <property type="match status" value="2"/>
</dbReference>
<dbReference type="Gene3D" id="3.40.50.300">
    <property type="entry name" value="P-loop containing nucleotide triphosphate hydrolases"/>
    <property type="match status" value="3"/>
</dbReference>
<dbReference type="EMBL" id="VNHY01000001">
    <property type="protein sequence ID" value="TYP95337.1"/>
    <property type="molecule type" value="Genomic_DNA"/>
</dbReference>
<dbReference type="GO" id="GO:0006302">
    <property type="term" value="P:double-strand break repair"/>
    <property type="evidence" value="ECO:0007669"/>
    <property type="project" value="InterPro"/>
</dbReference>